<dbReference type="InterPro" id="IPR036047">
    <property type="entry name" value="F-box-like_dom_sf"/>
</dbReference>
<dbReference type="PROSITE" id="PS50181">
    <property type="entry name" value="FBOX"/>
    <property type="match status" value="1"/>
</dbReference>
<proteinExistence type="predicted"/>
<dbReference type="Pfam" id="PF12937">
    <property type="entry name" value="F-box-like"/>
    <property type="match status" value="1"/>
</dbReference>
<keyword evidence="4" id="KW-1185">Reference proteome</keyword>
<gene>
    <name evidence="3" type="ORF">BJ508DRAFT_144760</name>
</gene>
<protein>
    <recommendedName>
        <fullName evidence="2">F-box domain-containing protein</fullName>
    </recommendedName>
</protein>
<feature type="region of interest" description="Disordered" evidence="1">
    <location>
        <begin position="417"/>
        <end position="436"/>
    </location>
</feature>
<dbReference type="Proteomes" id="UP000275078">
    <property type="component" value="Unassembled WGS sequence"/>
</dbReference>
<dbReference type="SMART" id="SM00256">
    <property type="entry name" value="FBOX"/>
    <property type="match status" value="1"/>
</dbReference>
<feature type="compositionally biased region" description="Polar residues" evidence="1">
    <location>
        <begin position="518"/>
        <end position="533"/>
    </location>
</feature>
<dbReference type="InterPro" id="IPR001810">
    <property type="entry name" value="F-box_dom"/>
</dbReference>
<dbReference type="Gene3D" id="1.20.1280.50">
    <property type="match status" value="1"/>
</dbReference>
<evidence type="ECO:0000259" key="2">
    <source>
        <dbReference type="PROSITE" id="PS50181"/>
    </source>
</evidence>
<sequence length="612" mass="68040">MTDPVRTLPPELLTAIFCHLPPNCVFTLRRVSRQWDCFLSSQPLASHMHRNLPFASTASDLESRLKRRARLNACDPVSIARITSKSYPGTRVRDARYSRGLLAIVWQNNARFKLEVWNLAKQKQTGSANGTQVNGNGHYDFPQKTKQRKPAVSIDLQDLFPCVRQYATERLTVDMELEGESKVLVLQLQLSGIKCWAVLDCITGEVLQKWEHDLDSDAGRMGRPLLRSNGEILLCVALAGRSATYGGRMGTLTWRKIAIVYSVRTGEEICRDYYEDFQFCRRHDKSQCAVVDSMGNCYLALQDKECPFLEVFNPLLQNGSVRKNRIPLASVFATNPGTDEENVTKKQFYEVNIEPVGDSVYCTAYYNSAEDSNAKAVRAFVKLPMRLFALASHQLSLTNHSTPTNGHTNGHLVSASISSLSSAPPSSPPPSVMDSNGSVTTKVSKFWKAALTKNPLLRSHYSLSPPLVLQTAVNSFSSDPLTLGYWGYASDIHYDDQRFQISLFDSLPSDSSSTRTSNGLATPTTPTSGNIPVNSMGLPAASNTRIKSHPARGYERFQNTPLAEGDDGVLLLKSRDVRKPEWYVLVFDEDWEVPEECGLAVEVDELEAAGQR</sequence>
<dbReference type="CDD" id="cd09917">
    <property type="entry name" value="F-box_SF"/>
    <property type="match status" value="1"/>
</dbReference>
<organism evidence="3 4">
    <name type="scientific">Ascobolus immersus RN42</name>
    <dbReference type="NCBI Taxonomy" id="1160509"/>
    <lineage>
        <taxon>Eukaryota</taxon>
        <taxon>Fungi</taxon>
        <taxon>Dikarya</taxon>
        <taxon>Ascomycota</taxon>
        <taxon>Pezizomycotina</taxon>
        <taxon>Pezizomycetes</taxon>
        <taxon>Pezizales</taxon>
        <taxon>Ascobolaceae</taxon>
        <taxon>Ascobolus</taxon>
    </lineage>
</organism>
<reference evidence="3 4" key="1">
    <citation type="journal article" date="2018" name="Nat. Ecol. Evol.">
        <title>Pezizomycetes genomes reveal the molecular basis of ectomycorrhizal truffle lifestyle.</title>
        <authorList>
            <person name="Murat C."/>
            <person name="Payen T."/>
            <person name="Noel B."/>
            <person name="Kuo A."/>
            <person name="Morin E."/>
            <person name="Chen J."/>
            <person name="Kohler A."/>
            <person name="Krizsan K."/>
            <person name="Balestrini R."/>
            <person name="Da Silva C."/>
            <person name="Montanini B."/>
            <person name="Hainaut M."/>
            <person name="Levati E."/>
            <person name="Barry K.W."/>
            <person name="Belfiori B."/>
            <person name="Cichocki N."/>
            <person name="Clum A."/>
            <person name="Dockter R.B."/>
            <person name="Fauchery L."/>
            <person name="Guy J."/>
            <person name="Iotti M."/>
            <person name="Le Tacon F."/>
            <person name="Lindquist E.A."/>
            <person name="Lipzen A."/>
            <person name="Malagnac F."/>
            <person name="Mello A."/>
            <person name="Molinier V."/>
            <person name="Miyauchi S."/>
            <person name="Poulain J."/>
            <person name="Riccioni C."/>
            <person name="Rubini A."/>
            <person name="Sitrit Y."/>
            <person name="Splivallo R."/>
            <person name="Traeger S."/>
            <person name="Wang M."/>
            <person name="Zifcakova L."/>
            <person name="Wipf D."/>
            <person name="Zambonelli A."/>
            <person name="Paolocci F."/>
            <person name="Nowrousian M."/>
            <person name="Ottonello S."/>
            <person name="Baldrian P."/>
            <person name="Spatafora J.W."/>
            <person name="Henrissat B."/>
            <person name="Nagy L.G."/>
            <person name="Aury J.M."/>
            <person name="Wincker P."/>
            <person name="Grigoriev I.V."/>
            <person name="Bonfante P."/>
            <person name="Martin F.M."/>
        </authorList>
    </citation>
    <scope>NUCLEOTIDE SEQUENCE [LARGE SCALE GENOMIC DNA]</scope>
    <source>
        <strain evidence="3 4">RN42</strain>
    </source>
</reference>
<dbReference type="AlphaFoldDB" id="A0A3N4HZS8"/>
<feature type="domain" description="F-box" evidence="2">
    <location>
        <begin position="2"/>
        <end position="52"/>
    </location>
</feature>
<evidence type="ECO:0000256" key="1">
    <source>
        <dbReference type="SAM" id="MobiDB-lite"/>
    </source>
</evidence>
<evidence type="ECO:0000313" key="3">
    <source>
        <dbReference type="EMBL" id="RPA79189.1"/>
    </source>
</evidence>
<dbReference type="SUPFAM" id="SSF81383">
    <property type="entry name" value="F-box domain"/>
    <property type="match status" value="1"/>
</dbReference>
<evidence type="ECO:0000313" key="4">
    <source>
        <dbReference type="Proteomes" id="UP000275078"/>
    </source>
</evidence>
<feature type="region of interest" description="Disordered" evidence="1">
    <location>
        <begin position="509"/>
        <end position="534"/>
    </location>
</feature>
<accession>A0A3N4HZS8</accession>
<name>A0A3N4HZS8_ASCIM</name>
<dbReference type="EMBL" id="ML119702">
    <property type="protein sequence ID" value="RPA79189.1"/>
    <property type="molecule type" value="Genomic_DNA"/>
</dbReference>